<dbReference type="EMBL" id="PYAW01000001">
    <property type="protein sequence ID" value="PSL50253.1"/>
    <property type="molecule type" value="Genomic_DNA"/>
</dbReference>
<sequence>MQKHESTIVDIAKALNLSVATVSRALNDHPKISAATKIKVKEQANALEYRRNTLASGLRGSRTNNIGLIIPRVSMYFHAAAITAIQNKLHLQGYNLIIGQTNDAVEMEKQLASAMFSSRVDGLMVASTFYTTDFSHFDVFIRNNIPLVFFDRVPIDFYPAQVIKGDDYQGGFMATAHLAKAGCKTIAHLSGPLSCNLYKDRYAGYIDALRKYKLPFKKEWVFFNELTPENALLIAKQLFVKKPYPQGVFASNDTSAIVVLEYARALQLRIPAELKIVGYSNDPRTAIITPAITTIEQFPDKVGERAVAALLEIMNGARRKKDQVQTPIITAVELIRRASA</sequence>
<keyword evidence="2" id="KW-0805">Transcription regulation</keyword>
<dbReference type="CDD" id="cd06267">
    <property type="entry name" value="PBP1_LacI_sugar_binding-like"/>
    <property type="match status" value="1"/>
</dbReference>
<comment type="caution">
    <text evidence="6">The sequence shown here is derived from an EMBL/GenBank/DDBJ whole genome shotgun (WGS) entry which is preliminary data.</text>
</comment>
<evidence type="ECO:0000313" key="6">
    <source>
        <dbReference type="EMBL" id="PSL50253.1"/>
    </source>
</evidence>
<dbReference type="PROSITE" id="PS50932">
    <property type="entry name" value="HTH_LACI_2"/>
    <property type="match status" value="1"/>
</dbReference>
<feature type="domain" description="HTH lacI-type" evidence="5">
    <location>
        <begin position="6"/>
        <end position="60"/>
    </location>
</feature>
<keyword evidence="4" id="KW-0804">Transcription</keyword>
<dbReference type="SUPFAM" id="SSF53822">
    <property type="entry name" value="Periplasmic binding protein-like I"/>
    <property type="match status" value="1"/>
</dbReference>
<dbReference type="Pfam" id="PF00356">
    <property type="entry name" value="LacI"/>
    <property type="match status" value="1"/>
</dbReference>
<dbReference type="InterPro" id="IPR000843">
    <property type="entry name" value="HTH_LacI"/>
</dbReference>
<dbReference type="Gene3D" id="1.10.260.40">
    <property type="entry name" value="lambda repressor-like DNA-binding domains"/>
    <property type="match status" value="1"/>
</dbReference>
<dbReference type="RefSeq" id="WP_106527414.1">
    <property type="nucleotide sequence ID" value="NZ_PYAW01000001.1"/>
</dbReference>
<dbReference type="Gene3D" id="3.40.50.2300">
    <property type="match status" value="2"/>
</dbReference>
<dbReference type="InterPro" id="IPR010982">
    <property type="entry name" value="Lambda_DNA-bd_dom_sf"/>
</dbReference>
<keyword evidence="7" id="KW-1185">Reference proteome</keyword>
<dbReference type="OrthoDB" id="9803256at2"/>
<evidence type="ECO:0000256" key="2">
    <source>
        <dbReference type="ARBA" id="ARBA00023015"/>
    </source>
</evidence>
<dbReference type="SUPFAM" id="SSF47413">
    <property type="entry name" value="lambda repressor-like DNA-binding domains"/>
    <property type="match status" value="1"/>
</dbReference>
<dbReference type="CDD" id="cd01392">
    <property type="entry name" value="HTH_LacI"/>
    <property type="match status" value="1"/>
</dbReference>
<dbReference type="PANTHER" id="PTHR30146">
    <property type="entry name" value="LACI-RELATED TRANSCRIPTIONAL REPRESSOR"/>
    <property type="match status" value="1"/>
</dbReference>
<proteinExistence type="predicted"/>
<protein>
    <submittedName>
        <fullName evidence="6">LacI family transcriptional regulator</fullName>
    </submittedName>
</protein>
<dbReference type="InterPro" id="IPR046335">
    <property type="entry name" value="LacI/GalR-like_sensor"/>
</dbReference>
<dbReference type="SMART" id="SM00354">
    <property type="entry name" value="HTH_LACI"/>
    <property type="match status" value="1"/>
</dbReference>
<dbReference type="InterPro" id="IPR028082">
    <property type="entry name" value="Peripla_BP_I"/>
</dbReference>
<organism evidence="6 7">
    <name type="scientific">Chitinophaga niastensis</name>
    <dbReference type="NCBI Taxonomy" id="536980"/>
    <lineage>
        <taxon>Bacteria</taxon>
        <taxon>Pseudomonadati</taxon>
        <taxon>Bacteroidota</taxon>
        <taxon>Chitinophagia</taxon>
        <taxon>Chitinophagales</taxon>
        <taxon>Chitinophagaceae</taxon>
        <taxon>Chitinophaga</taxon>
    </lineage>
</organism>
<dbReference type="Pfam" id="PF13377">
    <property type="entry name" value="Peripla_BP_3"/>
    <property type="match status" value="1"/>
</dbReference>
<gene>
    <name evidence="6" type="ORF">CLV51_1011597</name>
</gene>
<keyword evidence="3" id="KW-0238">DNA-binding</keyword>
<evidence type="ECO:0000256" key="3">
    <source>
        <dbReference type="ARBA" id="ARBA00023125"/>
    </source>
</evidence>
<reference evidence="6 7" key="1">
    <citation type="submission" date="2018-03" db="EMBL/GenBank/DDBJ databases">
        <title>Genomic Encyclopedia of Archaeal and Bacterial Type Strains, Phase II (KMG-II): from individual species to whole genera.</title>
        <authorList>
            <person name="Goeker M."/>
        </authorList>
    </citation>
    <scope>NUCLEOTIDE SEQUENCE [LARGE SCALE GENOMIC DNA]</scope>
    <source>
        <strain evidence="6 7">DSM 24859</strain>
    </source>
</reference>
<dbReference type="AlphaFoldDB" id="A0A2P8HVI8"/>
<dbReference type="GO" id="GO:0000976">
    <property type="term" value="F:transcription cis-regulatory region binding"/>
    <property type="evidence" value="ECO:0007669"/>
    <property type="project" value="TreeGrafter"/>
</dbReference>
<dbReference type="Proteomes" id="UP000240971">
    <property type="component" value="Unassembled WGS sequence"/>
</dbReference>
<keyword evidence="1" id="KW-0678">Repressor</keyword>
<dbReference type="GO" id="GO:0003700">
    <property type="term" value="F:DNA-binding transcription factor activity"/>
    <property type="evidence" value="ECO:0007669"/>
    <property type="project" value="TreeGrafter"/>
</dbReference>
<dbReference type="PANTHER" id="PTHR30146:SF95">
    <property type="entry name" value="RIBOSE OPERON REPRESSOR"/>
    <property type="match status" value="1"/>
</dbReference>
<evidence type="ECO:0000256" key="1">
    <source>
        <dbReference type="ARBA" id="ARBA00022491"/>
    </source>
</evidence>
<accession>A0A2P8HVI8</accession>
<name>A0A2P8HVI8_CHINA</name>
<evidence type="ECO:0000313" key="7">
    <source>
        <dbReference type="Proteomes" id="UP000240971"/>
    </source>
</evidence>
<evidence type="ECO:0000259" key="5">
    <source>
        <dbReference type="PROSITE" id="PS50932"/>
    </source>
</evidence>
<evidence type="ECO:0000256" key="4">
    <source>
        <dbReference type="ARBA" id="ARBA00023163"/>
    </source>
</evidence>